<reference evidence="18" key="1">
    <citation type="submission" date="2012-10" db="EMBL/GenBank/DDBJ databases">
        <authorList>
            <person name="Harkins D.M."/>
            <person name="Durkin A.S."/>
            <person name="Brinkac L.M."/>
            <person name="Haft D.H."/>
            <person name="Selengut J.D."/>
            <person name="Sanka R."/>
            <person name="DePew J."/>
            <person name="Purushe J."/>
            <person name="Matthias M.A."/>
            <person name="Vinetz J.M."/>
            <person name="Sutton G.G."/>
            <person name="Nierman W.C."/>
            <person name="Fouts D.E."/>
        </authorList>
    </citation>
    <scope>NUCLEOTIDE SEQUENCE [LARGE SCALE GENOMIC DNA]</scope>
    <source>
        <strain evidence="18">MOR084</strain>
    </source>
</reference>
<dbReference type="AlphaFoldDB" id="A0A0E2BGG3"/>
<keyword evidence="11 17" id="KW-0472">Membrane</keyword>
<feature type="transmembrane region" description="Helical" evidence="17">
    <location>
        <begin position="34"/>
        <end position="56"/>
    </location>
</feature>
<keyword evidence="12" id="KW-0594">Phospholipid biosynthesis</keyword>
<dbReference type="GO" id="GO:0046474">
    <property type="term" value="P:glycerophospholipid biosynthetic process"/>
    <property type="evidence" value="ECO:0007669"/>
    <property type="project" value="TreeGrafter"/>
</dbReference>
<comment type="caution">
    <text evidence="18">The sequence shown here is derived from an EMBL/GenBank/DDBJ whole genome shotgun (WGS) entry which is preliminary data.</text>
</comment>
<comment type="pathway">
    <text evidence="2">Phospholipid metabolism; phosphatidylglycerol biosynthesis; phosphatidylglycerol from CDP-diacylglycerol: step 1/2.</text>
</comment>
<feature type="transmembrane region" description="Helical" evidence="17">
    <location>
        <begin position="204"/>
        <end position="223"/>
    </location>
</feature>
<evidence type="ECO:0000256" key="6">
    <source>
        <dbReference type="ARBA" id="ARBA00022516"/>
    </source>
</evidence>
<name>A0A0E2BGG3_9LEPT</name>
<organism evidence="18 19">
    <name type="scientific">Leptospira santarosai str. MOR084</name>
    <dbReference type="NCBI Taxonomy" id="1049984"/>
    <lineage>
        <taxon>Bacteria</taxon>
        <taxon>Pseudomonadati</taxon>
        <taxon>Spirochaetota</taxon>
        <taxon>Spirochaetia</taxon>
        <taxon>Leptospirales</taxon>
        <taxon>Leptospiraceae</taxon>
        <taxon>Leptospira</taxon>
    </lineage>
</organism>
<feature type="transmembrane region" description="Helical" evidence="17">
    <location>
        <begin position="126"/>
        <end position="148"/>
    </location>
</feature>
<dbReference type="PANTHER" id="PTHR14269">
    <property type="entry name" value="CDP-DIACYLGLYCEROL--GLYCEROL-3-PHOSPHATE 3-PHOSPHATIDYLTRANSFERASE-RELATED"/>
    <property type="match status" value="1"/>
</dbReference>
<evidence type="ECO:0000256" key="8">
    <source>
        <dbReference type="ARBA" id="ARBA00022692"/>
    </source>
</evidence>
<sequence>MNKVIFNIPNILTMFRVAAVPFFVWFLFQKELEYHIAALVLFSAASLTDLIDGYLARKWNQETEFGKFLDPLADKIIVTGCFITFIFLQEQIEFWMVCLIIGRDMLITSLRYLAIRQGHSIRTTMLGKVKTVFQMGAILLILVFFILVSSKKRILINEAYASGKASGLTVFEIAAGNAVYFFQHLNKNAGLGDVIFALGTFVPYWGMLVTTAITVVSGIRYLLTNSEVLRPSRIKRMFQKNGTKSNRS</sequence>
<dbReference type="Proteomes" id="UP000006329">
    <property type="component" value="Unassembled WGS sequence"/>
</dbReference>
<keyword evidence="7 16" id="KW-0808">Transferase</keyword>
<keyword evidence="9 17" id="KW-1133">Transmembrane helix</keyword>
<comment type="similarity">
    <text evidence="3 16">Belongs to the CDP-alcohol phosphatidyltransferase class-I family.</text>
</comment>
<dbReference type="NCBIfam" id="TIGR00560">
    <property type="entry name" value="pgsA"/>
    <property type="match status" value="1"/>
</dbReference>
<dbReference type="InterPro" id="IPR004570">
    <property type="entry name" value="Phosphatidylglycerol_P_synth"/>
</dbReference>
<keyword evidence="19" id="KW-1185">Reference proteome</keyword>
<accession>A0A0E2BGG3</accession>
<comment type="subcellular location">
    <subcellularLocation>
        <location evidence="1">Membrane</location>
        <topology evidence="1">Multi-pass membrane protein</topology>
    </subcellularLocation>
</comment>
<dbReference type="GO" id="GO:0008444">
    <property type="term" value="F:CDP-diacylglycerol-glycerol-3-phosphate 3-phosphatidyltransferase activity"/>
    <property type="evidence" value="ECO:0007669"/>
    <property type="project" value="UniProtKB-UniRule"/>
</dbReference>
<dbReference type="InterPro" id="IPR050324">
    <property type="entry name" value="CDP-alcohol_PTase-I"/>
</dbReference>
<evidence type="ECO:0000256" key="11">
    <source>
        <dbReference type="ARBA" id="ARBA00023136"/>
    </source>
</evidence>
<feature type="transmembrane region" description="Helical" evidence="17">
    <location>
        <begin position="7"/>
        <end position="28"/>
    </location>
</feature>
<feature type="transmembrane region" description="Helical" evidence="17">
    <location>
        <begin position="68"/>
        <end position="88"/>
    </location>
</feature>
<protein>
    <recommendedName>
        <fullName evidence="5 15">CDP-diacylglycerol--glycerol-3-phosphate 3-phosphatidyltransferase</fullName>
        <ecNumber evidence="4 15">2.7.8.5</ecNumber>
    </recommendedName>
</protein>
<dbReference type="PANTHER" id="PTHR14269:SF62">
    <property type="entry name" value="CDP-DIACYLGLYCEROL--GLYCEROL-3-PHOSPHATE 3-PHOSPHATIDYLTRANSFERASE 1, CHLOROPLASTIC"/>
    <property type="match status" value="1"/>
</dbReference>
<evidence type="ECO:0000256" key="2">
    <source>
        <dbReference type="ARBA" id="ARBA00005042"/>
    </source>
</evidence>
<dbReference type="RefSeq" id="WP_004474930.1">
    <property type="nucleotide sequence ID" value="NZ_AHON02000032.1"/>
</dbReference>
<evidence type="ECO:0000256" key="15">
    <source>
        <dbReference type="NCBIfam" id="TIGR00560"/>
    </source>
</evidence>
<evidence type="ECO:0000256" key="4">
    <source>
        <dbReference type="ARBA" id="ARBA00013170"/>
    </source>
</evidence>
<evidence type="ECO:0000256" key="17">
    <source>
        <dbReference type="SAM" id="Phobius"/>
    </source>
</evidence>
<evidence type="ECO:0000256" key="1">
    <source>
        <dbReference type="ARBA" id="ARBA00004141"/>
    </source>
</evidence>
<evidence type="ECO:0000256" key="9">
    <source>
        <dbReference type="ARBA" id="ARBA00022989"/>
    </source>
</evidence>
<dbReference type="EMBL" id="AHON02000032">
    <property type="protein sequence ID" value="EKO34294.1"/>
    <property type="molecule type" value="Genomic_DNA"/>
</dbReference>
<keyword evidence="8 17" id="KW-0812">Transmembrane</keyword>
<proteinExistence type="inferred from homology"/>
<evidence type="ECO:0000256" key="7">
    <source>
        <dbReference type="ARBA" id="ARBA00022679"/>
    </source>
</evidence>
<dbReference type="EC" id="2.7.8.5" evidence="4 15"/>
<dbReference type="Gene3D" id="1.20.120.1760">
    <property type="match status" value="1"/>
</dbReference>
<dbReference type="PROSITE" id="PS00379">
    <property type="entry name" value="CDP_ALCOHOL_P_TRANSF"/>
    <property type="match status" value="1"/>
</dbReference>
<evidence type="ECO:0000256" key="5">
    <source>
        <dbReference type="ARBA" id="ARBA00014944"/>
    </source>
</evidence>
<dbReference type="GO" id="GO:0016020">
    <property type="term" value="C:membrane"/>
    <property type="evidence" value="ECO:0007669"/>
    <property type="project" value="UniProtKB-SubCell"/>
</dbReference>
<dbReference type="InterPro" id="IPR048254">
    <property type="entry name" value="CDP_ALCOHOL_P_TRANSF_CS"/>
</dbReference>
<keyword evidence="6" id="KW-0444">Lipid biosynthesis</keyword>
<dbReference type="Pfam" id="PF01066">
    <property type="entry name" value="CDP-OH_P_transf"/>
    <property type="match status" value="1"/>
</dbReference>
<evidence type="ECO:0000313" key="18">
    <source>
        <dbReference type="EMBL" id="EKO34294.1"/>
    </source>
</evidence>
<dbReference type="InterPro" id="IPR043130">
    <property type="entry name" value="CDP-OH_PTrfase_TM_dom"/>
</dbReference>
<comment type="catalytic activity">
    <reaction evidence="14">
        <text>a CDP-1,2-diacyl-sn-glycerol + sn-glycerol 3-phosphate = a 1,2-diacyl-sn-glycero-3-phospho-(1'-sn-glycero-3'-phosphate) + CMP + H(+)</text>
        <dbReference type="Rhea" id="RHEA:12593"/>
        <dbReference type="ChEBI" id="CHEBI:15378"/>
        <dbReference type="ChEBI" id="CHEBI:57597"/>
        <dbReference type="ChEBI" id="CHEBI:58332"/>
        <dbReference type="ChEBI" id="CHEBI:60110"/>
        <dbReference type="ChEBI" id="CHEBI:60377"/>
        <dbReference type="EC" id="2.7.8.5"/>
    </reaction>
</comment>
<evidence type="ECO:0000313" key="19">
    <source>
        <dbReference type="Proteomes" id="UP000006329"/>
    </source>
</evidence>
<evidence type="ECO:0000256" key="10">
    <source>
        <dbReference type="ARBA" id="ARBA00023098"/>
    </source>
</evidence>
<keyword evidence="10" id="KW-0443">Lipid metabolism</keyword>
<gene>
    <name evidence="18" type="primary">pgsA</name>
    <name evidence="18" type="ORF">LEP1GSC179_1813</name>
</gene>
<evidence type="ECO:0000256" key="14">
    <source>
        <dbReference type="ARBA" id="ARBA00048586"/>
    </source>
</evidence>
<dbReference type="InterPro" id="IPR000462">
    <property type="entry name" value="CDP-OH_P_trans"/>
</dbReference>
<evidence type="ECO:0000256" key="3">
    <source>
        <dbReference type="ARBA" id="ARBA00010441"/>
    </source>
</evidence>
<evidence type="ECO:0000256" key="12">
    <source>
        <dbReference type="ARBA" id="ARBA00023209"/>
    </source>
</evidence>
<keyword evidence="13" id="KW-1208">Phospholipid metabolism</keyword>
<evidence type="ECO:0000256" key="16">
    <source>
        <dbReference type="RuleBase" id="RU003750"/>
    </source>
</evidence>
<evidence type="ECO:0000256" key="13">
    <source>
        <dbReference type="ARBA" id="ARBA00023264"/>
    </source>
</evidence>